<proteinExistence type="predicted"/>
<dbReference type="AlphaFoldDB" id="G7V7J1"/>
<dbReference type="Pfam" id="PF01661">
    <property type="entry name" value="Macro"/>
    <property type="match status" value="1"/>
</dbReference>
<dbReference type="STRING" id="580340.Tlie_0418"/>
<dbReference type="eggNOG" id="COG2110">
    <property type="taxonomic scope" value="Bacteria"/>
</dbReference>
<dbReference type="KEGG" id="tli:Tlie_0418"/>
<reference evidence="2 3" key="2">
    <citation type="journal article" date="2012" name="Stand. Genomic Sci.">
        <title>Genome sequence of the moderately thermophilic, amino-acid-degrading and sulfur-reducing bacterium Thermovirga lienii type strain (Cas60314(T)).</title>
        <authorList>
            <person name="Goker M."/>
            <person name="Saunders E."/>
            <person name="Lapidus A."/>
            <person name="Nolan M."/>
            <person name="Lucas S."/>
            <person name="Hammon N."/>
            <person name="Deshpande S."/>
            <person name="Cheng J.F."/>
            <person name="Han C."/>
            <person name="Tapia R."/>
            <person name="Goodwin L.A."/>
            <person name="Pitluck S."/>
            <person name="Liolios K."/>
            <person name="Mavromatis K."/>
            <person name="Pagani I."/>
            <person name="Ivanova N."/>
            <person name="Mikhailova N."/>
            <person name="Pati A."/>
            <person name="Chen A."/>
            <person name="Palaniappan K."/>
            <person name="Land M."/>
            <person name="Chang Y.J."/>
            <person name="Jeffries C.D."/>
            <person name="Brambilla E.M."/>
            <person name="Rohde M."/>
            <person name="Spring S."/>
            <person name="Detter J.C."/>
            <person name="Woyke T."/>
            <person name="Bristow J."/>
            <person name="Eisen J.A."/>
            <person name="Markowitz V."/>
            <person name="Hugenholtz P."/>
            <person name="Kyrpides N.C."/>
            <person name="Klenk H.P."/>
        </authorList>
    </citation>
    <scope>NUCLEOTIDE SEQUENCE [LARGE SCALE GENOMIC DNA]</scope>
    <source>
        <strain evidence="3">ATCC BAA-1197 / DSM 17291 / Cas60314</strain>
    </source>
</reference>
<evidence type="ECO:0000313" key="2">
    <source>
        <dbReference type="EMBL" id="AER66153.1"/>
    </source>
</evidence>
<dbReference type="PROSITE" id="PS51154">
    <property type="entry name" value="MACRO"/>
    <property type="match status" value="1"/>
</dbReference>
<gene>
    <name evidence="2" type="ordered locus">Tlie_0418</name>
</gene>
<dbReference type="SUPFAM" id="SSF52949">
    <property type="entry name" value="Macro domain-like"/>
    <property type="match status" value="1"/>
</dbReference>
<dbReference type="InterPro" id="IPR043472">
    <property type="entry name" value="Macro_dom-like"/>
</dbReference>
<feature type="domain" description="Macro" evidence="1">
    <location>
        <begin position="1"/>
        <end position="178"/>
    </location>
</feature>
<dbReference type="SMART" id="SM00506">
    <property type="entry name" value="A1pp"/>
    <property type="match status" value="1"/>
</dbReference>
<dbReference type="InterPro" id="IPR002589">
    <property type="entry name" value="Macro_dom"/>
</dbReference>
<protein>
    <submittedName>
        <fullName evidence="2">Appr-1-p processing domain protein</fullName>
    </submittedName>
</protein>
<dbReference type="PANTHER" id="PTHR11106">
    <property type="entry name" value="GANGLIOSIDE INDUCED DIFFERENTIATION ASSOCIATED PROTEIN 2-RELATED"/>
    <property type="match status" value="1"/>
</dbReference>
<dbReference type="Gene3D" id="3.40.220.10">
    <property type="entry name" value="Leucine Aminopeptidase, subunit E, domain 1"/>
    <property type="match status" value="1"/>
</dbReference>
<dbReference type="PANTHER" id="PTHR11106:SF111">
    <property type="entry name" value="MACRO DOMAIN-CONTAINING PROTEIN"/>
    <property type="match status" value="1"/>
</dbReference>
<dbReference type="Proteomes" id="UP000005868">
    <property type="component" value="Chromosome"/>
</dbReference>
<evidence type="ECO:0000259" key="1">
    <source>
        <dbReference type="PROSITE" id="PS51154"/>
    </source>
</evidence>
<dbReference type="EMBL" id="CP003096">
    <property type="protein sequence ID" value="AER66153.1"/>
    <property type="molecule type" value="Genomic_DNA"/>
</dbReference>
<accession>G7V7J1</accession>
<dbReference type="HOGENOM" id="CLU_046550_7_2_0"/>
<name>G7V7J1_THELD</name>
<reference evidence="3" key="1">
    <citation type="submission" date="2011-10" db="EMBL/GenBank/DDBJ databases">
        <title>The complete genome of chromosome of Thermovirga lienii DSM 17291.</title>
        <authorList>
            <consortium name="US DOE Joint Genome Institute (JGI-PGF)"/>
            <person name="Lucas S."/>
            <person name="Copeland A."/>
            <person name="Lapidus A."/>
            <person name="Glavina del Rio T."/>
            <person name="Dalin E."/>
            <person name="Tice H."/>
            <person name="Bruce D."/>
            <person name="Goodwin L."/>
            <person name="Pitluck S."/>
            <person name="Peters L."/>
            <person name="Mikhailova N."/>
            <person name="Saunders E."/>
            <person name="Kyrpides N."/>
            <person name="Mavromatis K."/>
            <person name="Ivanova N."/>
            <person name="Last F.I."/>
            <person name="Brettin T."/>
            <person name="Detter J.C."/>
            <person name="Han C."/>
            <person name="Larimer F."/>
            <person name="Land M."/>
            <person name="Hauser L."/>
            <person name="Markowitz V."/>
            <person name="Cheng J.-F."/>
            <person name="Hugenholtz P."/>
            <person name="Woyke T."/>
            <person name="Wu D."/>
            <person name="Spring S."/>
            <person name="Schroeder M."/>
            <person name="Brambilla E.-M."/>
            <person name="Klenk H.-P."/>
            <person name="Eisen J.A."/>
        </authorList>
    </citation>
    <scope>NUCLEOTIDE SEQUENCE [LARGE SCALE GENOMIC DNA]</scope>
    <source>
        <strain evidence="3">ATCC BAA-1197 / DSM 17291 / Cas60314</strain>
    </source>
</reference>
<evidence type="ECO:0000313" key="3">
    <source>
        <dbReference type="Proteomes" id="UP000005868"/>
    </source>
</evidence>
<sequence length="186" mass="20298">MVSERKVGKTVIRLVKGDITQYDGDAIVNAANNHLWMGAGVAGAIKRRGGESIEKEAVERGPIKVGEAIVTEAGDLDVDYIIHAAVMGQDLKTSEAIIREATQNSLYKCDELGIERVAFPAFGTGIGGFPVDKCAKAMLEEVVLYLEEEKDTNLREIAFYLFGEETYMAFARALEKVHVVQGMEGE</sequence>
<keyword evidence="3" id="KW-1185">Reference proteome</keyword>
<dbReference type="OrthoDB" id="6194521at2"/>
<organism evidence="2 3">
    <name type="scientific">Thermovirga lienii (strain ATCC BAA-1197 / DSM 17291 / Cas60314)</name>
    <dbReference type="NCBI Taxonomy" id="580340"/>
    <lineage>
        <taxon>Bacteria</taxon>
        <taxon>Thermotogati</taxon>
        <taxon>Synergistota</taxon>
        <taxon>Synergistia</taxon>
        <taxon>Synergistales</taxon>
        <taxon>Thermovirgaceae</taxon>
        <taxon>Thermovirga</taxon>
    </lineage>
</organism>